<organism evidence="7 8">
    <name type="scientific">Pollutimonas bauzanensis</name>
    <dbReference type="NCBI Taxonomy" id="658167"/>
    <lineage>
        <taxon>Bacteria</taxon>
        <taxon>Pseudomonadati</taxon>
        <taxon>Pseudomonadota</taxon>
        <taxon>Betaproteobacteria</taxon>
        <taxon>Burkholderiales</taxon>
        <taxon>Alcaligenaceae</taxon>
        <taxon>Pollutimonas</taxon>
    </lineage>
</organism>
<evidence type="ECO:0000256" key="1">
    <source>
        <dbReference type="ARBA" id="ARBA00004651"/>
    </source>
</evidence>
<reference evidence="7 8" key="1">
    <citation type="submission" date="2016-11" db="EMBL/GenBank/DDBJ databases">
        <authorList>
            <person name="Jaros S."/>
            <person name="Januszkiewicz K."/>
            <person name="Wedrychowicz H."/>
        </authorList>
    </citation>
    <scope>NUCLEOTIDE SEQUENCE [LARGE SCALE GENOMIC DNA]</scope>
    <source>
        <strain evidence="7 8">CGMCC 1.10190</strain>
    </source>
</reference>
<evidence type="ECO:0000256" key="5">
    <source>
        <dbReference type="ARBA" id="ARBA00023136"/>
    </source>
</evidence>
<dbReference type="InterPro" id="IPR043428">
    <property type="entry name" value="LivM-like"/>
</dbReference>
<dbReference type="CDD" id="cd06581">
    <property type="entry name" value="TM_PBP1_LivM_like"/>
    <property type="match status" value="1"/>
</dbReference>
<feature type="transmembrane region" description="Helical" evidence="6">
    <location>
        <begin position="133"/>
        <end position="150"/>
    </location>
</feature>
<evidence type="ECO:0000256" key="4">
    <source>
        <dbReference type="ARBA" id="ARBA00022989"/>
    </source>
</evidence>
<gene>
    <name evidence="7" type="ORF">SAMN04488135_102443</name>
</gene>
<feature type="transmembrane region" description="Helical" evidence="6">
    <location>
        <begin position="53"/>
        <end position="73"/>
    </location>
</feature>
<feature type="transmembrane region" description="Helical" evidence="6">
    <location>
        <begin position="301"/>
        <end position="320"/>
    </location>
</feature>
<proteinExistence type="predicted"/>
<dbReference type="GO" id="GO:0005886">
    <property type="term" value="C:plasma membrane"/>
    <property type="evidence" value="ECO:0007669"/>
    <property type="project" value="UniProtKB-SubCell"/>
</dbReference>
<feature type="transmembrane region" description="Helical" evidence="6">
    <location>
        <begin position="264"/>
        <end position="289"/>
    </location>
</feature>
<feature type="transmembrane region" description="Helical" evidence="6">
    <location>
        <begin position="219"/>
        <end position="244"/>
    </location>
</feature>
<feature type="transmembrane region" description="Helical" evidence="6">
    <location>
        <begin position="104"/>
        <end position="126"/>
    </location>
</feature>
<dbReference type="PANTHER" id="PTHR30482">
    <property type="entry name" value="HIGH-AFFINITY BRANCHED-CHAIN AMINO ACID TRANSPORT SYSTEM PERMEASE"/>
    <property type="match status" value="1"/>
</dbReference>
<evidence type="ECO:0000256" key="3">
    <source>
        <dbReference type="ARBA" id="ARBA00022692"/>
    </source>
</evidence>
<feature type="transmembrane region" description="Helical" evidence="6">
    <location>
        <begin position="28"/>
        <end position="47"/>
    </location>
</feature>
<evidence type="ECO:0000256" key="2">
    <source>
        <dbReference type="ARBA" id="ARBA00022475"/>
    </source>
</evidence>
<keyword evidence="8" id="KW-1185">Reference proteome</keyword>
<name>A0A1M5R1Q7_9BURK</name>
<accession>A0A1M5R1Q7</accession>
<keyword evidence="2" id="KW-1003">Cell membrane</keyword>
<dbReference type="AlphaFoldDB" id="A0A1M5R1Q7"/>
<dbReference type="RefSeq" id="WP_073102054.1">
    <property type="nucleotide sequence ID" value="NZ_FQXE01000002.1"/>
</dbReference>
<dbReference type="STRING" id="658167.SAMN04488135_102443"/>
<evidence type="ECO:0000256" key="6">
    <source>
        <dbReference type="SAM" id="Phobius"/>
    </source>
</evidence>
<dbReference type="InterPro" id="IPR001851">
    <property type="entry name" value="ABC_transp_permease"/>
</dbReference>
<dbReference type="GO" id="GO:0015658">
    <property type="term" value="F:branched-chain amino acid transmembrane transporter activity"/>
    <property type="evidence" value="ECO:0007669"/>
    <property type="project" value="InterPro"/>
</dbReference>
<dbReference type="Proteomes" id="UP000184226">
    <property type="component" value="Unassembled WGS sequence"/>
</dbReference>
<sequence length="340" mass="36035">MNTRNATAQPIETLPGATSRTPARKRNIVAIAVLAGLAALLVLPLIIVERFALTISIMVFITAIAAASLHLIIRTGHISLGHAAFMGIGAYVSAYTTMKLGVPFGLAIVLAFAAPAALALIIGPLVLRLTGKYFVLVTFLLGEIIRMIFVEWGSVTGGGNGIFGVPAPSPVFLEPMAFYYLALGFAILIIGFIARILTSEVGRTMDAVRESEQLAKCSGVPVLWLKVTIFALGCGLAGIAGALQGHFLRYIDPTSFSIIQSLNLVVMNVIGGMYTLIGPLIGTVFLVVLPELLRGYVELQRILFGIIIILVMAFFPGGLADFGRKAVAGLGKRMKARGQP</sequence>
<protein>
    <submittedName>
        <fullName evidence="7">Branched-chain amino acid transport system permease protein</fullName>
    </submittedName>
</protein>
<keyword evidence="3 6" id="KW-0812">Transmembrane</keyword>
<evidence type="ECO:0000313" key="8">
    <source>
        <dbReference type="Proteomes" id="UP000184226"/>
    </source>
</evidence>
<feature type="transmembrane region" description="Helical" evidence="6">
    <location>
        <begin position="80"/>
        <end position="98"/>
    </location>
</feature>
<keyword evidence="5 6" id="KW-0472">Membrane</keyword>
<comment type="subcellular location">
    <subcellularLocation>
        <location evidence="1">Cell membrane</location>
        <topology evidence="1">Multi-pass membrane protein</topology>
    </subcellularLocation>
</comment>
<evidence type="ECO:0000313" key="7">
    <source>
        <dbReference type="EMBL" id="SHH20091.1"/>
    </source>
</evidence>
<dbReference type="EMBL" id="FQXE01000002">
    <property type="protein sequence ID" value="SHH20091.1"/>
    <property type="molecule type" value="Genomic_DNA"/>
</dbReference>
<dbReference type="Pfam" id="PF02653">
    <property type="entry name" value="BPD_transp_2"/>
    <property type="match status" value="1"/>
</dbReference>
<dbReference type="PANTHER" id="PTHR30482:SF20">
    <property type="entry name" value="HIGH-AFFINITY BRANCHED-CHAIN AMINO ACID TRANSPORT SYSTEM PERMEASE PROTEIN LIVM"/>
    <property type="match status" value="1"/>
</dbReference>
<feature type="transmembrane region" description="Helical" evidence="6">
    <location>
        <begin position="177"/>
        <end position="198"/>
    </location>
</feature>
<keyword evidence="4 6" id="KW-1133">Transmembrane helix</keyword>